<protein>
    <submittedName>
        <fullName evidence="1">Uncharacterized protein</fullName>
    </submittedName>
</protein>
<comment type="caution">
    <text evidence="1">The sequence shown here is derived from an EMBL/GenBank/DDBJ whole genome shotgun (WGS) entry which is preliminary data.</text>
</comment>
<gene>
    <name evidence="1" type="ORF">K7432_017142</name>
</gene>
<reference evidence="1 2" key="1">
    <citation type="submission" date="2023-04" db="EMBL/GenBank/DDBJ databases">
        <title>Genome of Basidiobolus ranarum AG-B5.</title>
        <authorList>
            <person name="Stajich J.E."/>
            <person name="Carter-House D."/>
            <person name="Gryganskyi A."/>
        </authorList>
    </citation>
    <scope>NUCLEOTIDE SEQUENCE [LARGE SCALE GENOMIC DNA]</scope>
    <source>
        <strain evidence="1 2">AG-B5</strain>
    </source>
</reference>
<dbReference type="Proteomes" id="UP001479436">
    <property type="component" value="Unassembled WGS sequence"/>
</dbReference>
<dbReference type="EMBL" id="JASJQH010003389">
    <property type="protein sequence ID" value="KAK9759645.1"/>
    <property type="molecule type" value="Genomic_DNA"/>
</dbReference>
<sequence length="76" mass="8487">SGELALNIAPEVRSIRQINVTLGCLRQQQSNMATLFSPSSSTFGPLFHQTQNPAQTDDQMQIDATCFRKLSPEEKY</sequence>
<evidence type="ECO:0000313" key="1">
    <source>
        <dbReference type="EMBL" id="KAK9759645.1"/>
    </source>
</evidence>
<evidence type="ECO:0000313" key="2">
    <source>
        <dbReference type="Proteomes" id="UP001479436"/>
    </source>
</evidence>
<proteinExistence type="predicted"/>
<feature type="non-terminal residue" evidence="1">
    <location>
        <position position="1"/>
    </location>
</feature>
<name>A0ABR2WDR9_9FUNG</name>
<organism evidence="1 2">
    <name type="scientific">Basidiobolus ranarum</name>
    <dbReference type="NCBI Taxonomy" id="34480"/>
    <lineage>
        <taxon>Eukaryota</taxon>
        <taxon>Fungi</taxon>
        <taxon>Fungi incertae sedis</taxon>
        <taxon>Zoopagomycota</taxon>
        <taxon>Entomophthoromycotina</taxon>
        <taxon>Basidiobolomycetes</taxon>
        <taxon>Basidiobolales</taxon>
        <taxon>Basidiobolaceae</taxon>
        <taxon>Basidiobolus</taxon>
    </lineage>
</organism>
<accession>A0ABR2WDR9</accession>
<keyword evidence="2" id="KW-1185">Reference proteome</keyword>